<keyword evidence="3" id="KW-0539">Nucleus</keyword>
<reference evidence="6" key="1">
    <citation type="journal article" date="2024" name="IScience">
        <title>Strigolactones Initiate the Formation of Haustorium-like Structures in Castilleja.</title>
        <authorList>
            <person name="Buerger M."/>
            <person name="Peterson D."/>
            <person name="Chory J."/>
        </authorList>
    </citation>
    <scope>NUCLEOTIDE SEQUENCE [LARGE SCALE GENOMIC DNA]</scope>
</reference>
<dbReference type="PANTHER" id="PTHR13516">
    <property type="entry name" value="RIBONUCLEASE P SUBUNIT P25"/>
    <property type="match status" value="1"/>
</dbReference>
<gene>
    <name evidence="5" type="ORF">CASFOL_027291</name>
</gene>
<dbReference type="AlphaFoldDB" id="A0ABD3CEE2"/>
<evidence type="ECO:0000256" key="2">
    <source>
        <dbReference type="ARBA" id="ARBA00008018"/>
    </source>
</evidence>
<feature type="domain" description="DNA/RNA-binding protein Alba-like" evidence="4">
    <location>
        <begin position="2"/>
        <end position="43"/>
    </location>
</feature>
<protein>
    <recommendedName>
        <fullName evidence="4">DNA/RNA-binding protein Alba-like domain-containing protein</fullName>
    </recommendedName>
</protein>
<organism evidence="5 6">
    <name type="scientific">Castilleja foliolosa</name>
    <dbReference type="NCBI Taxonomy" id="1961234"/>
    <lineage>
        <taxon>Eukaryota</taxon>
        <taxon>Viridiplantae</taxon>
        <taxon>Streptophyta</taxon>
        <taxon>Embryophyta</taxon>
        <taxon>Tracheophyta</taxon>
        <taxon>Spermatophyta</taxon>
        <taxon>Magnoliopsida</taxon>
        <taxon>eudicotyledons</taxon>
        <taxon>Gunneridae</taxon>
        <taxon>Pentapetalae</taxon>
        <taxon>asterids</taxon>
        <taxon>lamiids</taxon>
        <taxon>Lamiales</taxon>
        <taxon>Orobanchaceae</taxon>
        <taxon>Pedicularideae</taxon>
        <taxon>Castillejinae</taxon>
        <taxon>Castilleja</taxon>
    </lineage>
</organism>
<proteinExistence type="inferred from homology"/>
<comment type="subcellular location">
    <subcellularLocation>
        <location evidence="1">Nucleus</location>
    </subcellularLocation>
</comment>
<evidence type="ECO:0000259" key="4">
    <source>
        <dbReference type="Pfam" id="PF01918"/>
    </source>
</evidence>
<dbReference type="EMBL" id="JAVIJP010000036">
    <property type="protein sequence ID" value="KAL3628245.1"/>
    <property type="molecule type" value="Genomic_DNA"/>
</dbReference>
<dbReference type="InterPro" id="IPR051958">
    <property type="entry name" value="Alba-like_NAB"/>
</dbReference>
<dbReference type="SUPFAM" id="SSF82704">
    <property type="entry name" value="AlbA-like"/>
    <property type="match status" value="1"/>
</dbReference>
<dbReference type="PANTHER" id="PTHR13516:SF14">
    <property type="entry name" value="ALBA DNA_RNA-BINDING PROTEIN"/>
    <property type="match status" value="1"/>
</dbReference>
<keyword evidence="6" id="KW-1185">Reference proteome</keyword>
<dbReference type="GO" id="GO:0005634">
    <property type="term" value="C:nucleus"/>
    <property type="evidence" value="ECO:0007669"/>
    <property type="project" value="UniProtKB-SubCell"/>
</dbReference>
<comment type="caution">
    <text evidence="5">The sequence shown here is derived from an EMBL/GenBank/DDBJ whole genome shotgun (WGS) entry which is preliminary data.</text>
</comment>
<name>A0ABD3CEE2_9LAMI</name>
<dbReference type="Pfam" id="PF01918">
    <property type="entry name" value="Alba"/>
    <property type="match status" value="1"/>
</dbReference>
<dbReference type="InterPro" id="IPR036882">
    <property type="entry name" value="Alba-like_dom_sf"/>
</dbReference>
<evidence type="ECO:0000313" key="6">
    <source>
        <dbReference type="Proteomes" id="UP001632038"/>
    </source>
</evidence>
<evidence type="ECO:0000313" key="5">
    <source>
        <dbReference type="EMBL" id="KAL3628245.1"/>
    </source>
</evidence>
<comment type="similarity">
    <text evidence="2">Belongs to the histone-like Alba family.</text>
</comment>
<sequence length="98" mass="11331">MEKGSDEIVFKAMGRAINKTVTIVELIKRRIVGLHQITAIQSTRRGIQKGRHDVLYPLRRYNHPKPLDNRSIMWNNGEIQVVSFVTDPAMCHVVERDH</sequence>
<accession>A0ABD3CEE2</accession>
<dbReference type="InterPro" id="IPR002775">
    <property type="entry name" value="DNA/RNA-bd_Alba-like"/>
</dbReference>
<evidence type="ECO:0000256" key="1">
    <source>
        <dbReference type="ARBA" id="ARBA00004123"/>
    </source>
</evidence>
<evidence type="ECO:0000256" key="3">
    <source>
        <dbReference type="ARBA" id="ARBA00023242"/>
    </source>
</evidence>
<dbReference type="Proteomes" id="UP001632038">
    <property type="component" value="Unassembled WGS sequence"/>
</dbReference>
<dbReference type="Gene3D" id="3.30.110.20">
    <property type="entry name" value="Alba-like domain"/>
    <property type="match status" value="1"/>
</dbReference>